<keyword evidence="3" id="KW-0812">Transmembrane</keyword>
<feature type="active site" description="Proton donor/acceptor" evidence="2">
    <location>
        <position position="152"/>
    </location>
</feature>
<dbReference type="Gene3D" id="2.40.260.10">
    <property type="entry name" value="Sortase"/>
    <property type="match status" value="1"/>
</dbReference>
<keyword evidence="3" id="KW-0472">Membrane</keyword>
<sequence>MTTAEIAPPVRHRRRRSRGGAGSAFVGFLGELLITAGLLLGLFVAWQLWWTDVEAEQLQTSLSETLDAELPDSPAVVAPPQVDEPPPVAEAPLDATTFARLWVPRWDSGDDAYRRTISEGTDRATVLDVLGIGHYTDTAMPGDIGNFALAGHRQSHGKPFYDIPTLEVGDDLVVETAEAWYVYKVTDSLIVTPSQTEVIAANPSDPSAAPTAASITLTTCHPLFSTRERYIVHGTLDSWVPRDAGRPAELGGEA</sequence>
<dbReference type="NCBIfam" id="TIGR01076">
    <property type="entry name" value="sortase_fam"/>
    <property type="match status" value="1"/>
</dbReference>
<dbReference type="Proteomes" id="UP000297318">
    <property type="component" value="Unassembled WGS sequence"/>
</dbReference>
<dbReference type="OrthoDB" id="5242879at2"/>
<feature type="active site" description="Acyl-thioester intermediate" evidence="2">
    <location>
        <position position="220"/>
    </location>
</feature>
<dbReference type="NCBIfam" id="NF033747">
    <property type="entry name" value="class_E_sortase"/>
    <property type="match status" value="1"/>
</dbReference>
<dbReference type="CDD" id="cd05830">
    <property type="entry name" value="Sortase_E"/>
    <property type="match status" value="1"/>
</dbReference>
<proteinExistence type="predicted"/>
<dbReference type="RefSeq" id="WP_135849117.1">
    <property type="nucleotide sequence ID" value="NZ_RHPJ01000002.1"/>
</dbReference>
<keyword evidence="5" id="KW-1185">Reference proteome</keyword>
<evidence type="ECO:0000313" key="4">
    <source>
        <dbReference type="EMBL" id="TGO05056.1"/>
    </source>
</evidence>
<accession>A0A4Z1DZR0</accession>
<dbReference type="InterPro" id="IPR053465">
    <property type="entry name" value="Sortase_Class_E"/>
</dbReference>
<gene>
    <name evidence="4" type="ORF">SERN_1060</name>
</gene>
<evidence type="ECO:0000256" key="3">
    <source>
        <dbReference type="SAM" id="Phobius"/>
    </source>
</evidence>
<keyword evidence="1" id="KW-0378">Hydrolase</keyword>
<name>A0A4Z1DZR0_9MICO</name>
<dbReference type="InterPro" id="IPR005754">
    <property type="entry name" value="Sortase"/>
</dbReference>
<dbReference type="SUPFAM" id="SSF63817">
    <property type="entry name" value="Sortase"/>
    <property type="match status" value="1"/>
</dbReference>
<feature type="transmembrane region" description="Helical" evidence="3">
    <location>
        <begin position="21"/>
        <end position="50"/>
    </location>
</feature>
<evidence type="ECO:0000313" key="5">
    <source>
        <dbReference type="Proteomes" id="UP000297318"/>
    </source>
</evidence>
<dbReference type="InterPro" id="IPR042003">
    <property type="entry name" value="Sortase_E"/>
</dbReference>
<keyword evidence="3" id="KW-1133">Transmembrane helix</keyword>
<dbReference type="Pfam" id="PF04203">
    <property type="entry name" value="Sortase"/>
    <property type="match status" value="1"/>
</dbReference>
<protein>
    <submittedName>
        <fullName evidence="4">Sortase family protein</fullName>
    </submittedName>
</protein>
<dbReference type="InterPro" id="IPR023365">
    <property type="entry name" value="Sortase_dom-sf"/>
</dbReference>
<comment type="caution">
    <text evidence="4">The sequence shown here is derived from an EMBL/GenBank/DDBJ whole genome shotgun (WGS) entry which is preliminary data.</text>
</comment>
<evidence type="ECO:0000256" key="2">
    <source>
        <dbReference type="PIRSR" id="PIRSR605754-1"/>
    </source>
</evidence>
<dbReference type="GO" id="GO:0016787">
    <property type="term" value="F:hydrolase activity"/>
    <property type="evidence" value="ECO:0007669"/>
    <property type="project" value="UniProtKB-KW"/>
</dbReference>
<reference evidence="4 5" key="1">
    <citation type="submission" date="2018-11" db="EMBL/GenBank/DDBJ databases">
        <title>Complete genome sequencing of the Actinobacteria Serinibacter sp. K3-2.</title>
        <authorList>
            <person name="Rakitin A.L."/>
            <person name="Beletsky A.V."/>
            <person name="Mardanov A.V."/>
            <person name="Ravin N.V."/>
            <person name="Gromova A.S."/>
            <person name="Filippova S.N."/>
            <person name="Gal'Chenko V.F."/>
        </authorList>
    </citation>
    <scope>NUCLEOTIDE SEQUENCE [LARGE SCALE GENOMIC DNA]</scope>
    <source>
        <strain evidence="4 5">K3-2</strain>
    </source>
</reference>
<organism evidence="4 5">
    <name type="scientific">Serinibacter arcticus</name>
    <dbReference type="NCBI Taxonomy" id="1655435"/>
    <lineage>
        <taxon>Bacteria</taxon>
        <taxon>Bacillati</taxon>
        <taxon>Actinomycetota</taxon>
        <taxon>Actinomycetes</taxon>
        <taxon>Micrococcales</taxon>
        <taxon>Beutenbergiaceae</taxon>
        <taxon>Serinibacter</taxon>
    </lineage>
</organism>
<dbReference type="AlphaFoldDB" id="A0A4Z1DZR0"/>
<evidence type="ECO:0000256" key="1">
    <source>
        <dbReference type="ARBA" id="ARBA00022801"/>
    </source>
</evidence>
<dbReference type="EMBL" id="RHPJ01000002">
    <property type="protein sequence ID" value="TGO05056.1"/>
    <property type="molecule type" value="Genomic_DNA"/>
</dbReference>